<feature type="transmembrane region" description="Helical" evidence="12">
    <location>
        <begin position="180"/>
        <end position="204"/>
    </location>
</feature>
<dbReference type="AlphaFoldDB" id="A0A6V7UUV5"/>
<keyword evidence="8 12" id="KW-1133">Transmembrane helix</keyword>
<keyword evidence="4" id="KW-1003">Cell membrane</keyword>
<evidence type="ECO:0000256" key="8">
    <source>
        <dbReference type="ARBA" id="ARBA00022989"/>
    </source>
</evidence>
<evidence type="ECO:0000256" key="6">
    <source>
        <dbReference type="ARBA" id="ARBA00022868"/>
    </source>
</evidence>
<dbReference type="PANTHER" id="PTHR11893:SF6">
    <property type="entry name" value="INNEXIN-16"/>
    <property type="match status" value="1"/>
</dbReference>
<keyword evidence="9 12" id="KW-0406">Ion transport</keyword>
<reference evidence="13 14" key="1">
    <citation type="submission" date="2020-08" db="EMBL/GenBank/DDBJ databases">
        <authorList>
            <person name="Koutsovoulos G."/>
            <person name="Danchin GJ E."/>
        </authorList>
    </citation>
    <scope>NUCLEOTIDE SEQUENCE [LARGE SCALE GENOMIC DNA]</scope>
</reference>
<evidence type="ECO:0000256" key="11">
    <source>
        <dbReference type="ARBA" id="ARBA00023303"/>
    </source>
</evidence>
<evidence type="ECO:0000256" key="12">
    <source>
        <dbReference type="RuleBase" id="RU010713"/>
    </source>
</evidence>
<evidence type="ECO:0000256" key="1">
    <source>
        <dbReference type="ARBA" id="ARBA00004610"/>
    </source>
</evidence>
<dbReference type="OrthoDB" id="5867527at2759"/>
<dbReference type="PRINTS" id="PR01262">
    <property type="entry name" value="INNEXIN"/>
</dbReference>
<evidence type="ECO:0000256" key="10">
    <source>
        <dbReference type="ARBA" id="ARBA00023136"/>
    </source>
</evidence>
<proteinExistence type="inferred from homology"/>
<feature type="transmembrane region" description="Helical" evidence="12">
    <location>
        <begin position="21"/>
        <end position="41"/>
    </location>
</feature>
<dbReference type="EMBL" id="CAJEWN010000109">
    <property type="protein sequence ID" value="CAD2165245.1"/>
    <property type="molecule type" value="Genomic_DNA"/>
</dbReference>
<keyword evidence="11 12" id="KW-0407">Ion channel</keyword>
<keyword evidence="10 12" id="KW-0472">Membrane</keyword>
<evidence type="ECO:0000256" key="7">
    <source>
        <dbReference type="ARBA" id="ARBA00022949"/>
    </source>
</evidence>
<dbReference type="Pfam" id="PF00876">
    <property type="entry name" value="Innexin"/>
    <property type="match status" value="1"/>
</dbReference>
<name>A0A6V7UUV5_MELEN</name>
<dbReference type="Proteomes" id="UP000580250">
    <property type="component" value="Unassembled WGS sequence"/>
</dbReference>
<evidence type="ECO:0000256" key="3">
    <source>
        <dbReference type="ARBA" id="ARBA00022448"/>
    </source>
</evidence>
<evidence type="ECO:0000256" key="5">
    <source>
        <dbReference type="ARBA" id="ARBA00022692"/>
    </source>
</evidence>
<evidence type="ECO:0000256" key="9">
    <source>
        <dbReference type="ARBA" id="ARBA00023065"/>
    </source>
</evidence>
<keyword evidence="7" id="KW-0965">Cell junction</keyword>
<evidence type="ECO:0000256" key="4">
    <source>
        <dbReference type="ARBA" id="ARBA00022475"/>
    </source>
</evidence>
<keyword evidence="3 12" id="KW-0813">Transport</keyword>
<keyword evidence="5 12" id="KW-0812">Transmembrane</keyword>
<accession>A0A6V7UUV5</accession>
<evidence type="ECO:0000313" key="13">
    <source>
        <dbReference type="EMBL" id="CAD2165245.1"/>
    </source>
</evidence>
<comment type="subcellular location">
    <subcellularLocation>
        <location evidence="1">Cell junction</location>
        <location evidence="1">Gap junction</location>
    </subcellularLocation>
    <subcellularLocation>
        <location evidence="2 12">Cell membrane</location>
        <topology evidence="2 12">Multi-pass membrane protein</topology>
    </subcellularLocation>
</comment>
<comment type="function">
    <text evidence="12">Structural component of the gap junctions.</text>
</comment>
<dbReference type="PROSITE" id="PS51013">
    <property type="entry name" value="PANNEXIN"/>
    <property type="match status" value="1"/>
</dbReference>
<gene>
    <name evidence="12" type="primary">inx</name>
    <name evidence="13" type="ORF">MENT_LOCUS17049</name>
</gene>
<dbReference type="GO" id="GO:0005921">
    <property type="term" value="C:gap junction"/>
    <property type="evidence" value="ECO:0007669"/>
    <property type="project" value="UniProtKB-SubCell"/>
</dbReference>
<comment type="caution">
    <text evidence="13">The sequence shown here is derived from an EMBL/GenBank/DDBJ whole genome shotgun (WGS) entry which is preliminary data.</text>
</comment>
<organism evidence="13 14">
    <name type="scientific">Meloidogyne enterolobii</name>
    <name type="common">Root-knot nematode worm</name>
    <name type="synonym">Meloidogyne mayaguensis</name>
    <dbReference type="NCBI Taxonomy" id="390850"/>
    <lineage>
        <taxon>Eukaryota</taxon>
        <taxon>Metazoa</taxon>
        <taxon>Ecdysozoa</taxon>
        <taxon>Nematoda</taxon>
        <taxon>Chromadorea</taxon>
        <taxon>Rhabditida</taxon>
        <taxon>Tylenchina</taxon>
        <taxon>Tylenchomorpha</taxon>
        <taxon>Tylenchoidea</taxon>
        <taxon>Meloidogynidae</taxon>
        <taxon>Meloidogyninae</taxon>
        <taxon>Meloidogyne</taxon>
    </lineage>
</organism>
<dbReference type="InterPro" id="IPR000990">
    <property type="entry name" value="Innexin"/>
</dbReference>
<feature type="transmembrane region" description="Helical" evidence="12">
    <location>
        <begin position="266"/>
        <end position="290"/>
    </location>
</feature>
<evidence type="ECO:0000256" key="2">
    <source>
        <dbReference type="ARBA" id="ARBA00004651"/>
    </source>
</evidence>
<evidence type="ECO:0000313" key="14">
    <source>
        <dbReference type="Proteomes" id="UP000580250"/>
    </source>
</evidence>
<keyword evidence="6" id="KW-0303">Gap junction</keyword>
<dbReference type="PANTHER" id="PTHR11893">
    <property type="entry name" value="INNEXIN"/>
    <property type="match status" value="1"/>
</dbReference>
<dbReference type="GO" id="GO:0005886">
    <property type="term" value="C:plasma membrane"/>
    <property type="evidence" value="ECO:0007669"/>
    <property type="project" value="UniProtKB-SubCell"/>
</dbReference>
<comment type="similarity">
    <text evidence="12">Belongs to the pannexin family.</text>
</comment>
<feature type="transmembrane region" description="Helical" evidence="12">
    <location>
        <begin position="105"/>
        <end position="124"/>
    </location>
</feature>
<sequence length="387" mass="46210">MDNKLRQLISKVKKEYDDDSVDRCIYATTVYIVGFFAVLIMAKQYVGDPLQCWLPAEYTGAWESYIENYCFVENTYYIAQNQSSKLLSPENRQARRKYELRYYQWIPYILALQALLCFAPKMIFKILCSFSELKINDLAKIAYKETKKSLEYKNKSKRIAGHLIAHTNARAQTSNYYLTAIYLLMKFLMFLSILIQLILINLFLGTWDLFWGFNILWQIVVDGVDWRNNGFFPRVTFCDLQTRDIGQYREHTVQCVLMINMFAEKIFIFLWLWFFLLLFILPLNISLWIYRIFSMKSNEEMIVDALKAIFRKNYFLIPPIFPPFQLHDHFPTIQDVRKFIREFLKIDDIVILRMINSNVGYIQTSDILHQLWLNYNSIEDISEKQDE</sequence>
<protein>
    <recommendedName>
        <fullName evidence="12">Innexin</fullName>
    </recommendedName>
</protein>
<dbReference type="GO" id="GO:0034220">
    <property type="term" value="P:monoatomic ion transmembrane transport"/>
    <property type="evidence" value="ECO:0007669"/>
    <property type="project" value="UniProtKB-KW"/>
</dbReference>
<dbReference type="GO" id="GO:0005243">
    <property type="term" value="F:gap junction channel activity"/>
    <property type="evidence" value="ECO:0007669"/>
    <property type="project" value="TreeGrafter"/>
</dbReference>